<feature type="region of interest" description="Disordered" evidence="1">
    <location>
        <begin position="456"/>
        <end position="635"/>
    </location>
</feature>
<dbReference type="Proteomes" id="UP000815677">
    <property type="component" value="Unassembled WGS sequence"/>
</dbReference>
<feature type="compositionally biased region" description="Polar residues" evidence="1">
    <location>
        <begin position="254"/>
        <end position="272"/>
    </location>
</feature>
<name>A0ABQ0KY97_MYCCL</name>
<reference evidence="2" key="1">
    <citation type="submission" date="2014-09" db="EMBL/GenBank/DDBJ databases">
        <title>Genome sequence of the luminous mushroom Mycena chlorophos for searching fungal bioluminescence genes.</title>
        <authorList>
            <person name="Tanaka Y."/>
            <person name="Kasuga D."/>
            <person name="Oba Y."/>
            <person name="Hase S."/>
            <person name="Sato K."/>
            <person name="Oba Y."/>
            <person name="Sakakibara Y."/>
        </authorList>
    </citation>
    <scope>NUCLEOTIDE SEQUENCE</scope>
</reference>
<keyword evidence="3" id="KW-1185">Reference proteome</keyword>
<protein>
    <recommendedName>
        <fullName evidence="4">Proteophosphoglycan ppg4</fullName>
    </recommendedName>
</protein>
<feature type="compositionally biased region" description="Basic residues" evidence="1">
    <location>
        <begin position="571"/>
        <end position="606"/>
    </location>
</feature>
<feature type="compositionally biased region" description="Acidic residues" evidence="1">
    <location>
        <begin position="615"/>
        <end position="628"/>
    </location>
</feature>
<feature type="compositionally biased region" description="Basic residues" evidence="1">
    <location>
        <begin position="1044"/>
        <end position="1057"/>
    </location>
</feature>
<feature type="compositionally biased region" description="Low complexity" evidence="1">
    <location>
        <begin position="524"/>
        <end position="535"/>
    </location>
</feature>
<proteinExistence type="predicted"/>
<feature type="region of interest" description="Disordered" evidence="1">
    <location>
        <begin position="176"/>
        <end position="284"/>
    </location>
</feature>
<sequence>MSSDHLLSFLPPASYGALPLSTNTQRSRAEKSRLRCEVKRTDSPLLRITRLPAGSATFFALLKDEWLRRWMEDGERARLGPVTGENQGTRDACLPMSRGRCSGCFCMAHVRSAIDAAWRSATRVEEFKAREEPEEKQTRITRSQAVFTQNVVGLQQLRSKTRSGMVNQSAGFRVNPAYVEPARRQEARTKARSSDRRADNGRKRVDSQPWTPNHPVVQRDPSAKPPSPTTSLSTNSRPTPNRPKRLVTAEPAPSTDSTAAKSTESVASTPTLASPVDATRPALVPPRHDALEPAASIVAPEQAPLPPTLVLPPPVAGLARTTHLDSFPRLRSDSPDAESTPYKVSLLANGAGPSASRTPSTTTPFSFLANANEKTTASSWFSRSKVPEAALRLAKMHFSEHPSTGAAEPPFANHDAVRLGRPQPPPVDFGRLPVPFVPPEPVLSASREILSELPDEDDTLVAYSPPQRYIEDSRMSVPVLDEDPNDRTYEPSVFGKQDTAVERAVSGAREEAEGASSRRRQSKQPVVAPAVEQPVSDGEPDESDDGYGPGATDDDDELSFHESDSDEQLHRRSRSKKQKATTSKPKGKAPARSKPSVKSKGRKWKGKAAAPTPADSDDDNDEPDASDDGAERRRCHATGDVPQWAVDEGLEAFATFQASIVDIAECCNKTPDAIHQKIGTGYKLSRGKSAFNIYSMRHAIDDPKSDGESNADYNARVRADFLALLPDDWTDAQRSDSALVFKHLPDLEDWYINHSAAVVSVWREKGQLKRRAHKFLEPVLAMAKILELEFGLHLMGYVLDPDHEASFAWAGTDATKKIREKHDYMLNNNCKDMASMIRLGDRAPSAFSLQPVMGQPQTDKASRDVAREDFRKLLTAPIYAALSRADITSSSLQKFRIRWTVKFLEWCFRAQIRIINWPVGLATRGHVLGSSKCDIKKLNVGDWNEFLPGLKKSAGWENDPDVEAIPLPAVEVWTAKEKEQSLERQGRIPLIVDANGTVHRRLQHCPEYNAQVATGLRRSKSRAQTKAPPALDDESESDSDGRSTHAHVRRNPVKRQRVVSSNDEDNSDGSGDALPVEPASKRQRRELKAPPAASDGGSKDISTSLRPISRSTLPRMDFITKTITPAPTRERSAARPAPPAPVHRIPCRFDRLDSLIFFCNGFEAVEKPTRADRATLYRDPMTNNYVALPVGKTPRLEEEDQRVIYVQEMQAHKLRETDVQTRAVAII</sequence>
<feature type="compositionally biased region" description="Basic and acidic residues" evidence="1">
    <location>
        <begin position="181"/>
        <end position="206"/>
    </location>
</feature>
<feature type="compositionally biased region" description="Basic and acidic residues" evidence="1">
    <location>
        <begin position="558"/>
        <end position="570"/>
    </location>
</feature>
<evidence type="ECO:0000313" key="3">
    <source>
        <dbReference type="Proteomes" id="UP000815677"/>
    </source>
</evidence>
<gene>
    <name evidence="2" type="ORF">MCHLO_00204</name>
</gene>
<evidence type="ECO:0000313" key="2">
    <source>
        <dbReference type="EMBL" id="GAT42491.1"/>
    </source>
</evidence>
<organism evidence="2 3">
    <name type="scientific">Mycena chlorophos</name>
    <name type="common">Agaric fungus</name>
    <name type="synonym">Agaricus chlorophos</name>
    <dbReference type="NCBI Taxonomy" id="658473"/>
    <lineage>
        <taxon>Eukaryota</taxon>
        <taxon>Fungi</taxon>
        <taxon>Dikarya</taxon>
        <taxon>Basidiomycota</taxon>
        <taxon>Agaricomycotina</taxon>
        <taxon>Agaricomycetes</taxon>
        <taxon>Agaricomycetidae</taxon>
        <taxon>Agaricales</taxon>
        <taxon>Marasmiineae</taxon>
        <taxon>Mycenaceae</taxon>
        <taxon>Mycena</taxon>
    </lineage>
</organism>
<dbReference type="EMBL" id="DF838021">
    <property type="protein sequence ID" value="GAT42491.1"/>
    <property type="molecule type" value="Genomic_DNA"/>
</dbReference>
<feature type="region of interest" description="Disordered" evidence="1">
    <location>
        <begin position="1013"/>
        <end position="1113"/>
    </location>
</feature>
<evidence type="ECO:0000256" key="1">
    <source>
        <dbReference type="SAM" id="MobiDB-lite"/>
    </source>
</evidence>
<feature type="compositionally biased region" description="Polar residues" evidence="1">
    <location>
        <begin position="1100"/>
        <end position="1112"/>
    </location>
</feature>
<evidence type="ECO:0008006" key="4">
    <source>
        <dbReference type="Google" id="ProtNLM"/>
    </source>
</evidence>
<feature type="compositionally biased region" description="Low complexity" evidence="1">
    <location>
        <begin position="229"/>
        <end position="239"/>
    </location>
</feature>
<accession>A0ABQ0KY97</accession>